<sequence>MWKSWRVRKRHWVRTTVEIFAPVLLVLLLVSVRAVMEEDEFPEDSSKSTTFVAHDMKYLVRQLCQISCGVTPNMRSVLAYAPSDDKHHSFVTNLMLKVQDYVTENNAEIDVLGFESETEIEAFNAMIAVNNDTDISSEVPVKTKLLGAVIFLNHPHRDDSQTGELVYKIRLVDQKFITGKTFADMEFPGPGKHYRIYETSGFLGLQLAIDQSFLELVHGRAALGYKIEMQAFPYPPFVHLEKTHFTMILSMLLPAAIIIGFSYLVTNSITEIAKERESRVTHFLHMLGLNEMGYWLGWTVNFSIPASISILMIVALLTLNLSGDGAVLIYSSVGPIYLFLFVYLFAAVWFCLFISTFFNSSGFANSLGVLAWMASFIIPALLIGNKQRFLGSQLMASILPNMCLYWGFHTIANWEARVIGIRWSNMIEYPSTVESQNMALIVTELLFDGFFYMILTVFMRKSNFRSKRLRNPLSLIYDALYDDTRFPECLAIFRRGSACCRKKNKRKGRRPLGMDINEHSAIGILRTKVLGASGLYGTPLFNALRFDTELFEREVLNKGAGIKIRNLSKSFKGESVIKGLSCDFYKNEITVLLGPNGAGKTTLMNILTGMLDPEEGAVYINRYDIRDYKTEARRSIGLCPQGDMLFEELTVMEHLMLFAWLRGGVWHDARVESRRLTTQLNMRDVAKTQVTKLTGGQRRKLCFAIAVIGGPKVILLDEVTTGMDSESRKAVWNILQKLREDRTILLTTHSMEEADVLADRIAIMSDGTLKSFGTPQFLKKVYGSGYTLKFRVAEKSAEKMLRIMTTVIPEAQVRSRELCVGGEDISFQVSAEYAPMFPAIFDQLHLRKDFLGIHSIDIHQTSMEEIFLGVKETLEFDASKRERKDKLRDTVRKHMGPRKIMSIVKLAYSRFNILLQKHLWMAHANTLIFVFQYALPLALVISGIAGANRGFRNRDLDRFSQMKISLDDYDDPISLFNIADEDLSLAWNSVIGHGQRSTESRNLMMTLHDVGIDNEKDYRKQYIIGAGADSTLITALFNTVPYHAAPLAANLVSNTLLKYLEPNRSLSITVENHPMQAASRETLDVVSVEGQSAVIKAFCFYIAYALAIVCAFIALRPLKEKSCGSQHIQLMSGTHPFSFWFTYLLVDGAYLLTLSGAALLLVWLTEESTLYTRHLGSLTLFLIFSVGGYACINFSYCMIHILKNPGASFGWFNVFHLSAAFFSFIIYQTHPEINDLLSCTFYWCSIPFPIPFVVHALHSFAKVVMYNSRCAVVAEHVLESICDKSGSYKYLPAYGCCANCDTSSCFKPMSYFFTSFNEAGYTIFGDLIMLSITGTAYFILVVLVDAGYFQKIERCCLAAPAEAFDSDDIELSSLMHESAAQEAEKVRKLVGLGDTVPKNTGVLVDGICKNYGSVAAVSNVSFSTKAGECFGILGLTGAGKTSVFQILAGAEIPAVGDVYLLPYSLLGDKRDYLSCLGYCSQKSCLLGDLTGRQLLVLYGTLRGISKEDLPRECQYWLAALGLENDADRQCKDYSGGMQRRLCVATALIGDPQVIMLDEPTSGVDPAGKRHLWNTLQRLQRIGKIVVLASHNVQECEILCGRIGLLISGRMRYVDSTVEVKKMFLNGFTVSFRFKHSDKGESLFPIGDLKQEIETVLGECILREAHVTMLRYLIPQRGQNWGDLVKKLESIRNGLDGVESYSITDSSLEEVFHALAEMDSDSSNVLSTTRITCLQQCLMGKCCADDYA</sequence>
<feature type="transmembrane region" description="Helical" evidence="5">
    <location>
        <begin position="1239"/>
        <end position="1258"/>
    </location>
</feature>
<feature type="transmembrane region" description="Helical" evidence="5">
    <location>
        <begin position="1319"/>
        <end position="1344"/>
    </location>
</feature>
<feature type="transmembrane region" description="Helical" evidence="5">
    <location>
        <begin position="335"/>
        <end position="357"/>
    </location>
</feature>
<feature type="transmembrane region" description="Helical" evidence="5">
    <location>
        <begin position="438"/>
        <end position="458"/>
    </location>
</feature>
<feature type="transmembrane region" description="Helical" evidence="5">
    <location>
        <begin position="1138"/>
        <end position="1163"/>
    </location>
</feature>
<dbReference type="InterPro" id="IPR003439">
    <property type="entry name" value="ABC_transporter-like_ATP-bd"/>
</dbReference>
<feature type="domain" description="ABC transporter" evidence="6">
    <location>
        <begin position="562"/>
        <end position="791"/>
    </location>
</feature>
<dbReference type="OrthoDB" id="10255969at2759"/>
<dbReference type="InterPro" id="IPR017871">
    <property type="entry name" value="ABC_transporter-like_CS"/>
</dbReference>
<evidence type="ECO:0000313" key="7">
    <source>
        <dbReference type="EMBL" id="CAG7732334.1"/>
    </source>
</evidence>
<dbReference type="GO" id="GO:0005319">
    <property type="term" value="F:lipid transporter activity"/>
    <property type="evidence" value="ECO:0007669"/>
    <property type="project" value="TreeGrafter"/>
</dbReference>
<dbReference type="GO" id="GO:0005524">
    <property type="term" value="F:ATP binding"/>
    <property type="evidence" value="ECO:0007669"/>
    <property type="project" value="InterPro"/>
</dbReference>
<evidence type="ECO:0000313" key="8">
    <source>
        <dbReference type="Proteomes" id="UP000708208"/>
    </source>
</evidence>
<dbReference type="PROSITE" id="PS50893">
    <property type="entry name" value="ABC_TRANSPORTER_2"/>
    <property type="match status" value="2"/>
</dbReference>
<keyword evidence="4 5" id="KW-0472">Membrane</keyword>
<organism evidence="7 8">
    <name type="scientific">Allacma fusca</name>
    <dbReference type="NCBI Taxonomy" id="39272"/>
    <lineage>
        <taxon>Eukaryota</taxon>
        <taxon>Metazoa</taxon>
        <taxon>Ecdysozoa</taxon>
        <taxon>Arthropoda</taxon>
        <taxon>Hexapoda</taxon>
        <taxon>Collembola</taxon>
        <taxon>Symphypleona</taxon>
        <taxon>Sminthuridae</taxon>
        <taxon>Allacma</taxon>
    </lineage>
</organism>
<dbReference type="CDD" id="cd03263">
    <property type="entry name" value="ABC_subfamily_A"/>
    <property type="match status" value="2"/>
</dbReference>
<feature type="domain" description="ABC transporter" evidence="6">
    <location>
        <begin position="1402"/>
        <end position="1632"/>
    </location>
</feature>
<keyword evidence="2 5" id="KW-0812">Transmembrane</keyword>
<proteinExistence type="predicted"/>
<feature type="transmembrane region" description="Helical" evidence="5">
    <location>
        <begin position="302"/>
        <end position="323"/>
    </location>
</feature>
<dbReference type="FunFam" id="3.40.50.300:FF:000933">
    <property type="entry name" value="ABC transporter A family member 7"/>
    <property type="match status" value="1"/>
</dbReference>
<keyword evidence="8" id="KW-1185">Reference proteome</keyword>
<feature type="transmembrane region" description="Helical" evidence="5">
    <location>
        <begin position="926"/>
        <end position="948"/>
    </location>
</feature>
<dbReference type="InterPro" id="IPR013525">
    <property type="entry name" value="ABC2_TM"/>
</dbReference>
<feature type="transmembrane region" description="Helical" evidence="5">
    <location>
        <begin position="1175"/>
        <end position="1202"/>
    </location>
</feature>
<dbReference type="EMBL" id="CAJVCH010229041">
    <property type="protein sequence ID" value="CAG7732334.1"/>
    <property type="molecule type" value="Genomic_DNA"/>
</dbReference>
<name>A0A8J2P5Y8_9HEXA</name>
<dbReference type="PROSITE" id="PS00211">
    <property type="entry name" value="ABC_TRANSPORTER_1"/>
    <property type="match status" value="1"/>
</dbReference>
<dbReference type="Proteomes" id="UP000708208">
    <property type="component" value="Unassembled WGS sequence"/>
</dbReference>
<accession>A0A8J2P5Y8</accession>
<dbReference type="Pfam" id="PF00005">
    <property type="entry name" value="ABC_tran"/>
    <property type="match status" value="2"/>
</dbReference>
<comment type="subcellular location">
    <subcellularLocation>
        <location evidence="1">Membrane</location>
        <topology evidence="1">Multi-pass membrane protein</topology>
    </subcellularLocation>
</comment>
<gene>
    <name evidence="7" type="ORF">AFUS01_LOCUS20856</name>
</gene>
<evidence type="ECO:0000259" key="6">
    <source>
        <dbReference type="PROSITE" id="PS50893"/>
    </source>
</evidence>
<feature type="transmembrane region" description="Helical" evidence="5">
    <location>
        <begin position="389"/>
        <end position="408"/>
    </location>
</feature>
<feature type="transmembrane region" description="Helical" evidence="5">
    <location>
        <begin position="245"/>
        <end position="266"/>
    </location>
</feature>
<keyword evidence="3 5" id="KW-1133">Transmembrane helix</keyword>
<dbReference type="Pfam" id="PF12698">
    <property type="entry name" value="ABC2_membrane_3"/>
    <property type="match status" value="2"/>
</dbReference>
<dbReference type="SMART" id="SM00382">
    <property type="entry name" value="AAA"/>
    <property type="match status" value="2"/>
</dbReference>
<dbReference type="InterPro" id="IPR003593">
    <property type="entry name" value="AAA+_ATPase"/>
</dbReference>
<dbReference type="PANTHER" id="PTHR19229">
    <property type="entry name" value="ATP-BINDING CASSETTE TRANSPORTER SUBFAMILY A ABCA"/>
    <property type="match status" value="1"/>
</dbReference>
<evidence type="ECO:0000256" key="4">
    <source>
        <dbReference type="ARBA" id="ARBA00023136"/>
    </source>
</evidence>
<feature type="transmembrane region" description="Helical" evidence="5">
    <location>
        <begin position="1208"/>
        <end position="1227"/>
    </location>
</feature>
<dbReference type="GO" id="GO:0016887">
    <property type="term" value="F:ATP hydrolysis activity"/>
    <property type="evidence" value="ECO:0007669"/>
    <property type="project" value="InterPro"/>
</dbReference>
<dbReference type="PANTHER" id="PTHR19229:SF250">
    <property type="entry name" value="ABC TRANSPORTER DOMAIN-CONTAINING PROTEIN-RELATED"/>
    <property type="match status" value="1"/>
</dbReference>
<evidence type="ECO:0000256" key="5">
    <source>
        <dbReference type="SAM" id="Phobius"/>
    </source>
</evidence>
<feature type="transmembrane region" description="Helical" evidence="5">
    <location>
        <begin position="363"/>
        <end position="382"/>
    </location>
</feature>
<evidence type="ECO:0000256" key="2">
    <source>
        <dbReference type="ARBA" id="ARBA00022692"/>
    </source>
</evidence>
<evidence type="ECO:0000256" key="3">
    <source>
        <dbReference type="ARBA" id="ARBA00022989"/>
    </source>
</evidence>
<feature type="transmembrane region" description="Helical" evidence="5">
    <location>
        <begin position="1098"/>
        <end position="1118"/>
    </location>
</feature>
<dbReference type="GO" id="GO:0140359">
    <property type="term" value="F:ABC-type transporter activity"/>
    <property type="evidence" value="ECO:0007669"/>
    <property type="project" value="InterPro"/>
</dbReference>
<reference evidence="7" key="1">
    <citation type="submission" date="2021-06" db="EMBL/GenBank/DDBJ databases">
        <authorList>
            <person name="Hodson N. C."/>
            <person name="Mongue J. A."/>
            <person name="Jaron S. K."/>
        </authorList>
    </citation>
    <scope>NUCLEOTIDE SEQUENCE</scope>
</reference>
<comment type="caution">
    <text evidence="7">The sequence shown here is derived from an EMBL/GenBank/DDBJ whole genome shotgun (WGS) entry which is preliminary data.</text>
</comment>
<dbReference type="InterPro" id="IPR026082">
    <property type="entry name" value="ABCA"/>
</dbReference>
<protein>
    <recommendedName>
        <fullName evidence="6">ABC transporter domain-containing protein</fullName>
    </recommendedName>
</protein>
<dbReference type="GO" id="GO:0016020">
    <property type="term" value="C:membrane"/>
    <property type="evidence" value="ECO:0007669"/>
    <property type="project" value="UniProtKB-SubCell"/>
</dbReference>
<evidence type="ECO:0000256" key="1">
    <source>
        <dbReference type="ARBA" id="ARBA00004141"/>
    </source>
</evidence>